<protein>
    <submittedName>
        <fullName evidence="1">Uncharacterized protein</fullName>
    </submittedName>
</protein>
<name>A0AA86XSR5_9VIBR</name>
<evidence type="ECO:0000313" key="2">
    <source>
        <dbReference type="Proteomes" id="UP000041625"/>
    </source>
</evidence>
<reference evidence="1 2" key="1">
    <citation type="submission" date="2014-06" db="EMBL/GenBank/DDBJ databases">
        <authorList>
            <person name="Le Roux F."/>
        </authorList>
    </citation>
    <scope>NUCLEOTIDE SEQUENCE [LARGE SCALE GENOMIC DNA]</scope>
    <source>
        <strain evidence="1 2">J2-31</strain>
    </source>
</reference>
<dbReference type="EMBL" id="CCKJ01000037">
    <property type="protein sequence ID" value="CDT75087.1"/>
    <property type="molecule type" value="Genomic_DNA"/>
</dbReference>
<gene>
    <name evidence="1" type="ORF">VCR31J2_1310111</name>
</gene>
<accession>A0AA86XSR5</accession>
<organism evidence="1 2">
    <name type="scientific">Vibrio coralliirubri</name>
    <dbReference type="NCBI Taxonomy" id="1516159"/>
    <lineage>
        <taxon>Bacteria</taxon>
        <taxon>Pseudomonadati</taxon>
        <taxon>Pseudomonadota</taxon>
        <taxon>Gammaproteobacteria</taxon>
        <taxon>Vibrionales</taxon>
        <taxon>Vibrionaceae</taxon>
        <taxon>Vibrio</taxon>
    </lineage>
</organism>
<keyword evidence="2" id="KW-1185">Reference proteome</keyword>
<proteinExistence type="predicted"/>
<evidence type="ECO:0000313" key="1">
    <source>
        <dbReference type="EMBL" id="CDT75087.1"/>
    </source>
</evidence>
<sequence>MISSIGVPMGSRIYRARDAKNTCMSCLNVRYSNNTFMPQSELDLLLIHILFMRFALLEVIHSSSAVRRESPCCITGVNLTQLQRLMSALQAILLQCL</sequence>
<comment type="caution">
    <text evidence="1">The sequence shown here is derived from an EMBL/GenBank/DDBJ whole genome shotgun (WGS) entry which is preliminary data.</text>
</comment>
<dbReference type="Proteomes" id="UP000041625">
    <property type="component" value="Unassembled WGS sequence"/>
</dbReference>
<dbReference type="AlphaFoldDB" id="A0AA86XSR5"/>